<evidence type="ECO:0000256" key="1">
    <source>
        <dbReference type="SAM" id="MobiDB-lite"/>
    </source>
</evidence>
<feature type="region of interest" description="Disordered" evidence="1">
    <location>
        <begin position="36"/>
        <end position="58"/>
    </location>
</feature>
<dbReference type="InterPro" id="IPR005490">
    <property type="entry name" value="LD_TPept_cat_dom"/>
</dbReference>
<dbReference type="VEuPathDB" id="AmoebaDB:NfTy_055590"/>
<reference evidence="3 4" key="1">
    <citation type="journal article" date="2019" name="Sci. Rep.">
        <title>Nanopore sequencing improves the draft genome of the human pathogenic amoeba Naegleria fowleri.</title>
        <authorList>
            <person name="Liechti N."/>
            <person name="Schurch N."/>
            <person name="Bruggmann R."/>
            <person name="Wittwer M."/>
        </authorList>
    </citation>
    <scope>NUCLEOTIDE SEQUENCE [LARGE SCALE GENOMIC DNA]</scope>
    <source>
        <strain evidence="3 4">ATCC 30894</strain>
    </source>
</reference>
<dbReference type="Proteomes" id="UP000444721">
    <property type="component" value="Unassembled WGS sequence"/>
</dbReference>
<dbReference type="RefSeq" id="XP_044564184.1">
    <property type="nucleotide sequence ID" value="XM_044704940.1"/>
</dbReference>
<proteinExistence type="predicted"/>
<organism evidence="3 4">
    <name type="scientific">Naegleria fowleri</name>
    <name type="common">Brain eating amoeba</name>
    <dbReference type="NCBI Taxonomy" id="5763"/>
    <lineage>
        <taxon>Eukaryota</taxon>
        <taxon>Discoba</taxon>
        <taxon>Heterolobosea</taxon>
        <taxon>Tetramitia</taxon>
        <taxon>Eutetramitia</taxon>
        <taxon>Vahlkampfiidae</taxon>
        <taxon>Naegleria</taxon>
    </lineage>
</organism>
<evidence type="ECO:0000313" key="4">
    <source>
        <dbReference type="Proteomes" id="UP000444721"/>
    </source>
</evidence>
<gene>
    <name evidence="3" type="ORF">FDP41_001814</name>
</gene>
<keyword evidence="4" id="KW-1185">Reference proteome</keyword>
<dbReference type="CDD" id="cd16913">
    <property type="entry name" value="YkuD_like"/>
    <property type="match status" value="1"/>
</dbReference>
<dbReference type="PANTHER" id="PTHR38589">
    <property type="entry name" value="BLR0621 PROTEIN"/>
    <property type="match status" value="1"/>
</dbReference>
<feature type="domain" description="L,D-TPase catalytic" evidence="2">
    <location>
        <begin position="110"/>
        <end position="219"/>
    </location>
</feature>
<dbReference type="PANTHER" id="PTHR38589:SF1">
    <property type="entry name" value="BLR0621 PROTEIN"/>
    <property type="match status" value="1"/>
</dbReference>
<name>A0A6A5BY64_NAEFO</name>
<dbReference type="VEuPathDB" id="AmoebaDB:NF0103520"/>
<evidence type="ECO:0000313" key="3">
    <source>
        <dbReference type="EMBL" id="KAF0979471.1"/>
    </source>
</evidence>
<comment type="caution">
    <text evidence="3">The sequence shown here is derived from an EMBL/GenBank/DDBJ whole genome shotgun (WGS) entry which is preliminary data.</text>
</comment>
<sequence>MSEEVKGIGHKSMEGDGITSVGEFCIRMGFYRPDKVKRSSSSHSFNNHDETNYQNHHNNFNSSGLDANTVNNISSNDFNESSQINIHEHNINNGNNSRFESEELYHDENSSLISKITGIPIIEMKQEYGWCDDMFDEMHYNRLVRLPIPSSHEKLWRDDDLYDIVLVLGYNDNPVILGKGSAIFMHITNGGPTSGCIALSREDLFEILTQITPYTTIHISL</sequence>
<dbReference type="VEuPathDB" id="AmoebaDB:FDP41_001814"/>
<dbReference type="GeneID" id="68109032"/>
<dbReference type="GO" id="GO:0016740">
    <property type="term" value="F:transferase activity"/>
    <property type="evidence" value="ECO:0007669"/>
    <property type="project" value="InterPro"/>
</dbReference>
<accession>A0A6A5BY64</accession>
<protein>
    <recommendedName>
        <fullName evidence="2">L,D-TPase catalytic domain-containing protein</fullName>
    </recommendedName>
</protein>
<dbReference type="AlphaFoldDB" id="A0A6A5BY64"/>
<dbReference type="Pfam" id="PF03734">
    <property type="entry name" value="YkuD"/>
    <property type="match status" value="1"/>
</dbReference>
<evidence type="ECO:0000259" key="2">
    <source>
        <dbReference type="Pfam" id="PF03734"/>
    </source>
</evidence>
<dbReference type="OrthoDB" id="9995041at2759"/>
<dbReference type="EMBL" id="VFQX01000027">
    <property type="protein sequence ID" value="KAF0979471.1"/>
    <property type="molecule type" value="Genomic_DNA"/>
</dbReference>